<dbReference type="AlphaFoldDB" id="A0A6M3XNW1"/>
<name>A0A6M3XNW1_9ZZZZ</name>
<organism evidence="1">
    <name type="scientific">viral metagenome</name>
    <dbReference type="NCBI Taxonomy" id="1070528"/>
    <lineage>
        <taxon>unclassified sequences</taxon>
        <taxon>metagenomes</taxon>
        <taxon>organismal metagenomes</taxon>
    </lineage>
</organism>
<reference evidence="1" key="1">
    <citation type="submission" date="2020-03" db="EMBL/GenBank/DDBJ databases">
        <title>The deep terrestrial virosphere.</title>
        <authorList>
            <person name="Holmfeldt K."/>
            <person name="Nilsson E."/>
            <person name="Simone D."/>
            <person name="Lopez-Fernandez M."/>
            <person name="Wu X."/>
            <person name="de Brujin I."/>
            <person name="Lundin D."/>
            <person name="Andersson A."/>
            <person name="Bertilsson S."/>
            <person name="Dopson M."/>
        </authorList>
    </citation>
    <scope>NUCLEOTIDE SEQUENCE</scope>
    <source>
        <strain evidence="1">TM448B01614</strain>
    </source>
</reference>
<proteinExistence type="predicted"/>
<dbReference type="EMBL" id="MT144794">
    <property type="protein sequence ID" value="QJH99519.1"/>
    <property type="molecule type" value="Genomic_DNA"/>
</dbReference>
<evidence type="ECO:0000313" key="1">
    <source>
        <dbReference type="EMBL" id="QJH99519.1"/>
    </source>
</evidence>
<accession>A0A6M3XNW1</accession>
<gene>
    <name evidence="1" type="ORF">TM448B01614_0010</name>
</gene>
<protein>
    <submittedName>
        <fullName evidence="1">Uncharacterized protein</fullName>
    </submittedName>
</protein>
<sequence>MSIDFYTALRSRARSQEREARLKGRSLTQAEATAPYVALAETAGERLRAGKSVELAERGQEAQEQQFGKTLEEDRITRAETTRLTEIRLAEEKRATAAREAAEAARLDEQKRISNIQIQMAKDAAEPSTGDRIASGATGAYVGSYVGSAVGTASGAATGAAAGGSYAGLYGAVIGAVIGYFVDCVIITACTDPYSYEVNLARKFRDRFMGPETLTGYYVISAVIAPLIRKFKVVRWLAYRILVTRLVDYGEWVFERKEKTTRPLSKAISKAFLDLCGKIGRRIM</sequence>